<name>A0ABD0QQF4_CIRMR</name>
<comment type="caution">
    <text evidence="2">The sequence shown here is derived from an EMBL/GenBank/DDBJ whole genome shotgun (WGS) entry which is preliminary data.</text>
</comment>
<keyword evidence="3" id="KW-1185">Reference proteome</keyword>
<accession>A0ABD0QQF4</accession>
<feature type="non-terminal residue" evidence="2">
    <location>
        <position position="50"/>
    </location>
</feature>
<evidence type="ECO:0000313" key="3">
    <source>
        <dbReference type="Proteomes" id="UP001529510"/>
    </source>
</evidence>
<dbReference type="Proteomes" id="UP001529510">
    <property type="component" value="Unassembled WGS sequence"/>
</dbReference>
<dbReference type="EMBL" id="JAMKFB020000007">
    <property type="protein sequence ID" value="KAL0188402.1"/>
    <property type="molecule type" value="Genomic_DNA"/>
</dbReference>
<gene>
    <name evidence="2" type="ORF">M9458_015501</name>
</gene>
<feature type="compositionally biased region" description="Low complexity" evidence="1">
    <location>
        <begin position="34"/>
        <end position="50"/>
    </location>
</feature>
<dbReference type="AlphaFoldDB" id="A0ABD0QQF4"/>
<feature type="region of interest" description="Disordered" evidence="1">
    <location>
        <begin position="25"/>
        <end position="50"/>
    </location>
</feature>
<reference evidence="2 3" key="1">
    <citation type="submission" date="2024-05" db="EMBL/GenBank/DDBJ databases">
        <title>Genome sequencing and assembly of Indian major carp, Cirrhinus mrigala (Hamilton, 1822).</title>
        <authorList>
            <person name="Mohindra V."/>
            <person name="Chowdhury L.M."/>
            <person name="Lal K."/>
            <person name="Jena J.K."/>
        </authorList>
    </citation>
    <scope>NUCLEOTIDE SEQUENCE [LARGE SCALE GENOMIC DNA]</scope>
    <source>
        <strain evidence="2">CM1030</strain>
        <tissue evidence="2">Blood</tissue>
    </source>
</reference>
<evidence type="ECO:0000313" key="2">
    <source>
        <dbReference type="EMBL" id="KAL0188402.1"/>
    </source>
</evidence>
<proteinExistence type="predicted"/>
<protein>
    <submittedName>
        <fullName evidence="2">Uncharacterized protein</fullName>
    </submittedName>
</protein>
<organism evidence="2 3">
    <name type="scientific">Cirrhinus mrigala</name>
    <name type="common">Mrigala</name>
    <dbReference type="NCBI Taxonomy" id="683832"/>
    <lineage>
        <taxon>Eukaryota</taxon>
        <taxon>Metazoa</taxon>
        <taxon>Chordata</taxon>
        <taxon>Craniata</taxon>
        <taxon>Vertebrata</taxon>
        <taxon>Euteleostomi</taxon>
        <taxon>Actinopterygii</taxon>
        <taxon>Neopterygii</taxon>
        <taxon>Teleostei</taxon>
        <taxon>Ostariophysi</taxon>
        <taxon>Cypriniformes</taxon>
        <taxon>Cyprinidae</taxon>
        <taxon>Labeoninae</taxon>
        <taxon>Labeonini</taxon>
        <taxon>Cirrhinus</taxon>
    </lineage>
</organism>
<evidence type="ECO:0000256" key="1">
    <source>
        <dbReference type="SAM" id="MobiDB-lite"/>
    </source>
</evidence>
<sequence length="50" mass="5637">MAFSWVRCVCGLQLYQLNLHDYANSPLTGEGPFPQEIQETPDPTQQQTPS</sequence>